<reference evidence="2" key="2">
    <citation type="submission" date="2023-04" db="EMBL/GenBank/DDBJ databases">
        <authorList>
            <person name="Bruccoleri R.E."/>
            <person name="Oakeley E.J."/>
            <person name="Faust A.-M."/>
            <person name="Dessus-Babus S."/>
            <person name="Altorfer M."/>
            <person name="Burckhardt D."/>
            <person name="Oertli M."/>
            <person name="Naumann U."/>
            <person name="Petersen F."/>
            <person name="Wong J."/>
        </authorList>
    </citation>
    <scope>NUCLEOTIDE SEQUENCE</scope>
    <source>
        <strain evidence="2">GSM-AAB239-AS_SAM_17_03QT</strain>
        <tissue evidence="2">Leaf</tissue>
    </source>
</reference>
<proteinExistence type="predicted"/>
<gene>
    <name evidence="2" type="ORF">M6B38_304870</name>
</gene>
<feature type="compositionally biased region" description="Basic and acidic residues" evidence="1">
    <location>
        <begin position="57"/>
        <end position="73"/>
    </location>
</feature>
<accession>A0AAX6HMD0</accession>
<comment type="caution">
    <text evidence="2">The sequence shown here is derived from an EMBL/GenBank/DDBJ whole genome shotgun (WGS) entry which is preliminary data.</text>
</comment>
<feature type="compositionally biased region" description="Basic residues" evidence="1">
    <location>
        <begin position="28"/>
        <end position="44"/>
    </location>
</feature>
<dbReference type="AlphaFoldDB" id="A0AAX6HMD0"/>
<evidence type="ECO:0000256" key="1">
    <source>
        <dbReference type="SAM" id="MobiDB-lite"/>
    </source>
</evidence>
<keyword evidence="3" id="KW-1185">Reference proteome</keyword>
<feature type="region of interest" description="Disordered" evidence="1">
    <location>
        <begin position="1"/>
        <end position="85"/>
    </location>
</feature>
<reference evidence="2" key="1">
    <citation type="journal article" date="2023" name="GigaByte">
        <title>Genome assembly of the bearded iris, Iris pallida Lam.</title>
        <authorList>
            <person name="Bruccoleri R.E."/>
            <person name="Oakeley E.J."/>
            <person name="Faust A.M.E."/>
            <person name="Altorfer M."/>
            <person name="Dessus-Babus S."/>
            <person name="Burckhardt D."/>
            <person name="Oertli M."/>
            <person name="Naumann U."/>
            <person name="Petersen F."/>
            <person name="Wong J."/>
        </authorList>
    </citation>
    <scope>NUCLEOTIDE SEQUENCE</scope>
    <source>
        <strain evidence="2">GSM-AAB239-AS_SAM_17_03QT</strain>
    </source>
</reference>
<dbReference type="EMBL" id="JANAVB010008399">
    <property type="protein sequence ID" value="KAJ6841724.1"/>
    <property type="molecule type" value="Genomic_DNA"/>
</dbReference>
<dbReference type="Proteomes" id="UP001140949">
    <property type="component" value="Unassembled WGS sequence"/>
</dbReference>
<evidence type="ECO:0000313" key="3">
    <source>
        <dbReference type="Proteomes" id="UP001140949"/>
    </source>
</evidence>
<organism evidence="2 3">
    <name type="scientific">Iris pallida</name>
    <name type="common">Sweet iris</name>
    <dbReference type="NCBI Taxonomy" id="29817"/>
    <lineage>
        <taxon>Eukaryota</taxon>
        <taxon>Viridiplantae</taxon>
        <taxon>Streptophyta</taxon>
        <taxon>Embryophyta</taxon>
        <taxon>Tracheophyta</taxon>
        <taxon>Spermatophyta</taxon>
        <taxon>Magnoliopsida</taxon>
        <taxon>Liliopsida</taxon>
        <taxon>Asparagales</taxon>
        <taxon>Iridaceae</taxon>
        <taxon>Iridoideae</taxon>
        <taxon>Irideae</taxon>
        <taxon>Iris</taxon>
    </lineage>
</organism>
<sequence length="156" mass="17948">MSQPVEKDPTQTLATSSGRSKEHLPPSKGRRKQRRRWNKQRKGRVGSSNGICGARGLRRERWASRDSLHERHTQPNLRWSRRSRRPRINPRMTSYISDHALPASSSISDIVITQSFERFVVGKSFKLSSSITADMNVSIKNPIFFLIYSNNCLQIK</sequence>
<name>A0AAX6HMD0_IRIPA</name>
<protein>
    <submittedName>
        <fullName evidence="2">F-box protein SKIP23-like</fullName>
    </submittedName>
</protein>
<evidence type="ECO:0000313" key="2">
    <source>
        <dbReference type="EMBL" id="KAJ6841724.1"/>
    </source>
</evidence>